<evidence type="ECO:0000256" key="1">
    <source>
        <dbReference type="ARBA" id="ARBA00022737"/>
    </source>
</evidence>
<gene>
    <name evidence="3" type="ORF">glt_00021</name>
</gene>
<dbReference type="Pfam" id="PF12796">
    <property type="entry name" value="Ank_2"/>
    <property type="match status" value="1"/>
</dbReference>
<dbReference type="Pfam" id="PF13637">
    <property type="entry name" value="Ank_4"/>
    <property type="match status" value="1"/>
</dbReference>
<dbReference type="SUPFAM" id="SSF48403">
    <property type="entry name" value="Ankyrin repeat"/>
    <property type="match status" value="1"/>
</dbReference>
<dbReference type="PROSITE" id="PS50088">
    <property type="entry name" value="ANK_REPEAT"/>
    <property type="match status" value="4"/>
</dbReference>
<evidence type="ECO:0000256" key="2">
    <source>
        <dbReference type="ARBA" id="ARBA00023043"/>
    </source>
</evidence>
<sequence>MSQKLYFKITNEKECHHGFQYINGKNILKEEFNNDPKATCVSGRFYFTEPKYIVRYLNYGIYLREVYLPTDDPNFQMIKDPDGDKYGANMIILGEKRDLRDLETWKYMVSKGVDIHINNDYALRRASVQGHFKIVQYLVENGANLHAEDYCALRLACNNNHFEVVKYLIENGANIHANDDYALIRASMYGQFEMVQYLVENGANLHAKDDYALRLACRNGHFEVVKYLIENGANVNSKPFISRKPKSFCSYIPKVLHTPNILRSKIIKIKENLDKGDVLKCITLDNMEILEYLGVYDIESLHVKINDSLKYLN</sequence>
<keyword evidence="1" id="KW-0677">Repeat</keyword>
<name>M1NLE3_9VIRU</name>
<evidence type="ECO:0000313" key="3">
    <source>
        <dbReference type="EMBL" id="AGF84830.1"/>
    </source>
</evidence>
<dbReference type="PROSITE" id="PS50297">
    <property type="entry name" value="ANK_REP_REGION"/>
    <property type="match status" value="4"/>
</dbReference>
<reference evidence="3 4" key="1">
    <citation type="submission" date="2012-10" db="EMBL/GenBank/DDBJ databases">
        <title>Complete genome sequence of Moumouvirus goulette.</title>
        <authorList>
            <person name="Fournous G."/>
            <person name="Bougalmi M."/>
            <person name="Colson P."/>
        </authorList>
    </citation>
    <scope>NUCLEOTIDE SEQUENCE [LARGE SCALE GENOMIC DNA]</scope>
</reference>
<dbReference type="InterPro" id="IPR002110">
    <property type="entry name" value="Ankyrin_rpt"/>
</dbReference>
<protein>
    <submittedName>
        <fullName evidence="3">Repeat protein</fullName>
    </submittedName>
</protein>
<proteinExistence type="predicted"/>
<keyword evidence="4" id="KW-1185">Reference proteome</keyword>
<evidence type="ECO:0000313" key="4">
    <source>
        <dbReference type="Proteomes" id="UP000241071"/>
    </source>
</evidence>
<dbReference type="PANTHER" id="PTHR24188:SF29">
    <property type="entry name" value="GH09064P"/>
    <property type="match status" value="1"/>
</dbReference>
<dbReference type="EMBL" id="KC008572">
    <property type="protein sequence ID" value="AGF84830.1"/>
    <property type="molecule type" value="Genomic_DNA"/>
</dbReference>
<dbReference type="Proteomes" id="UP000241071">
    <property type="component" value="Segment"/>
</dbReference>
<keyword evidence="2" id="KW-0040">ANK repeat</keyword>
<dbReference type="SMART" id="SM00248">
    <property type="entry name" value="ANK"/>
    <property type="match status" value="4"/>
</dbReference>
<accession>M1NLE3</accession>
<dbReference type="PANTHER" id="PTHR24188">
    <property type="entry name" value="ANKYRIN REPEAT PROTEIN"/>
    <property type="match status" value="1"/>
</dbReference>
<dbReference type="Gene3D" id="1.25.40.20">
    <property type="entry name" value="Ankyrin repeat-containing domain"/>
    <property type="match status" value="2"/>
</dbReference>
<dbReference type="InterPro" id="IPR036770">
    <property type="entry name" value="Ankyrin_rpt-contain_sf"/>
</dbReference>
<organism evidence="3 4">
    <name type="scientific">Moumouvirus goulette</name>
    <dbReference type="NCBI Taxonomy" id="1247379"/>
    <lineage>
        <taxon>Viruses</taxon>
        <taxon>Varidnaviria</taxon>
        <taxon>Bamfordvirae</taxon>
        <taxon>Nucleocytoviricota</taxon>
        <taxon>Megaviricetes</taxon>
        <taxon>Imitervirales</taxon>
        <taxon>Mimiviridae</taxon>
        <taxon>Megamimivirinae</taxon>
        <taxon>Moumouvirus</taxon>
        <taxon>Moumouvirus goulettemassiliense</taxon>
    </lineage>
</organism>